<comment type="caution">
    <text evidence="1">The sequence shown here is derived from an EMBL/GenBank/DDBJ whole genome shotgun (WGS) entry which is preliminary data.</text>
</comment>
<reference evidence="2" key="1">
    <citation type="submission" date="2016-06" db="EMBL/GenBank/DDBJ databases">
        <title>Parallel loss of symbiosis genes in relatives of nitrogen-fixing non-legume Parasponia.</title>
        <authorList>
            <person name="Van Velzen R."/>
            <person name="Holmer R."/>
            <person name="Bu F."/>
            <person name="Rutten L."/>
            <person name="Van Zeijl A."/>
            <person name="Liu W."/>
            <person name="Santuari L."/>
            <person name="Cao Q."/>
            <person name="Sharma T."/>
            <person name="Shen D."/>
            <person name="Roswanjaya Y."/>
            <person name="Wardhani T."/>
            <person name="Kalhor M.S."/>
            <person name="Jansen J."/>
            <person name="Van den Hoogen J."/>
            <person name="Gungor B."/>
            <person name="Hartog M."/>
            <person name="Hontelez J."/>
            <person name="Verver J."/>
            <person name="Yang W.-C."/>
            <person name="Schijlen E."/>
            <person name="Repin R."/>
            <person name="Schilthuizen M."/>
            <person name="Schranz E."/>
            <person name="Heidstra R."/>
            <person name="Miyata K."/>
            <person name="Fedorova E."/>
            <person name="Kohlen W."/>
            <person name="Bisseling T."/>
            <person name="Smit S."/>
            <person name="Geurts R."/>
        </authorList>
    </citation>
    <scope>NUCLEOTIDE SEQUENCE [LARGE SCALE GENOMIC DNA]</scope>
    <source>
        <strain evidence="2">cv. RG33-2</strain>
    </source>
</reference>
<name>A0A2P5G161_TREOI</name>
<proteinExistence type="predicted"/>
<accession>A0A2P5G161</accession>
<keyword evidence="2" id="KW-1185">Reference proteome</keyword>
<dbReference type="Proteomes" id="UP000237000">
    <property type="component" value="Unassembled WGS sequence"/>
</dbReference>
<evidence type="ECO:0000313" key="1">
    <source>
        <dbReference type="EMBL" id="POO03798.1"/>
    </source>
</evidence>
<evidence type="ECO:0000313" key="2">
    <source>
        <dbReference type="Proteomes" id="UP000237000"/>
    </source>
</evidence>
<dbReference type="InParanoid" id="A0A2P5G161"/>
<dbReference type="AlphaFoldDB" id="A0A2P5G161"/>
<gene>
    <name evidence="1" type="ORF">TorRG33x02_001020</name>
</gene>
<organism evidence="1 2">
    <name type="scientific">Trema orientale</name>
    <name type="common">Charcoal tree</name>
    <name type="synonym">Celtis orientalis</name>
    <dbReference type="NCBI Taxonomy" id="63057"/>
    <lineage>
        <taxon>Eukaryota</taxon>
        <taxon>Viridiplantae</taxon>
        <taxon>Streptophyta</taxon>
        <taxon>Embryophyta</taxon>
        <taxon>Tracheophyta</taxon>
        <taxon>Spermatophyta</taxon>
        <taxon>Magnoliopsida</taxon>
        <taxon>eudicotyledons</taxon>
        <taxon>Gunneridae</taxon>
        <taxon>Pentapetalae</taxon>
        <taxon>rosids</taxon>
        <taxon>fabids</taxon>
        <taxon>Rosales</taxon>
        <taxon>Cannabaceae</taxon>
        <taxon>Trema</taxon>
    </lineage>
</organism>
<dbReference type="EMBL" id="JXTC01000001">
    <property type="protein sequence ID" value="POO03798.1"/>
    <property type="molecule type" value="Genomic_DNA"/>
</dbReference>
<protein>
    <submittedName>
        <fullName evidence="1">Uncharacterized protein</fullName>
    </submittedName>
</protein>
<sequence length="67" mass="7590">MKGSVSQLVVEGCPYSCSEKAKDREGKFLSDLFESPASKRNFEVKSKMEMFCSSRKVHILFFSSSSR</sequence>
<dbReference type="OrthoDB" id="10285556at2759"/>